<evidence type="ECO:0000313" key="2">
    <source>
        <dbReference type="EMBL" id="MCI65439.1"/>
    </source>
</evidence>
<dbReference type="Proteomes" id="UP000265520">
    <property type="component" value="Unassembled WGS sequence"/>
</dbReference>
<evidence type="ECO:0000256" key="1">
    <source>
        <dbReference type="SAM" id="MobiDB-lite"/>
    </source>
</evidence>
<sequence>MTVLPAPSQPHPTPIKFCRSSK</sequence>
<feature type="non-terminal residue" evidence="2">
    <location>
        <position position="22"/>
    </location>
</feature>
<accession>A0A392TWU7</accession>
<name>A0A392TWU7_9FABA</name>
<reference evidence="2 3" key="1">
    <citation type="journal article" date="2018" name="Front. Plant Sci.">
        <title>Red Clover (Trifolium pratense) and Zigzag Clover (T. medium) - A Picture of Genomic Similarities and Differences.</title>
        <authorList>
            <person name="Dluhosova J."/>
            <person name="Istvanek J."/>
            <person name="Nedelnik J."/>
            <person name="Repkova J."/>
        </authorList>
    </citation>
    <scope>NUCLEOTIDE SEQUENCE [LARGE SCALE GENOMIC DNA]</scope>
    <source>
        <strain evidence="3">cv. 10/8</strain>
        <tissue evidence="2">Leaf</tissue>
    </source>
</reference>
<comment type="caution">
    <text evidence="2">The sequence shown here is derived from an EMBL/GenBank/DDBJ whole genome shotgun (WGS) entry which is preliminary data.</text>
</comment>
<feature type="region of interest" description="Disordered" evidence="1">
    <location>
        <begin position="1"/>
        <end position="22"/>
    </location>
</feature>
<dbReference type="EMBL" id="LXQA010675947">
    <property type="protein sequence ID" value="MCI65439.1"/>
    <property type="molecule type" value="Genomic_DNA"/>
</dbReference>
<organism evidence="2 3">
    <name type="scientific">Trifolium medium</name>
    <dbReference type="NCBI Taxonomy" id="97028"/>
    <lineage>
        <taxon>Eukaryota</taxon>
        <taxon>Viridiplantae</taxon>
        <taxon>Streptophyta</taxon>
        <taxon>Embryophyta</taxon>
        <taxon>Tracheophyta</taxon>
        <taxon>Spermatophyta</taxon>
        <taxon>Magnoliopsida</taxon>
        <taxon>eudicotyledons</taxon>
        <taxon>Gunneridae</taxon>
        <taxon>Pentapetalae</taxon>
        <taxon>rosids</taxon>
        <taxon>fabids</taxon>
        <taxon>Fabales</taxon>
        <taxon>Fabaceae</taxon>
        <taxon>Papilionoideae</taxon>
        <taxon>50 kb inversion clade</taxon>
        <taxon>NPAAA clade</taxon>
        <taxon>Hologalegina</taxon>
        <taxon>IRL clade</taxon>
        <taxon>Trifolieae</taxon>
        <taxon>Trifolium</taxon>
    </lineage>
</organism>
<proteinExistence type="predicted"/>
<protein>
    <submittedName>
        <fullName evidence="2">Uncharacterized protein</fullName>
    </submittedName>
</protein>
<dbReference type="AlphaFoldDB" id="A0A392TWU7"/>
<evidence type="ECO:0000313" key="3">
    <source>
        <dbReference type="Proteomes" id="UP000265520"/>
    </source>
</evidence>
<keyword evidence="3" id="KW-1185">Reference proteome</keyword>